<name>A0ABX8CVK0_9NOCA</name>
<keyword evidence="2" id="KW-0472">Membrane</keyword>
<reference evidence="3 4" key="1">
    <citation type="submission" date="2021-04" db="EMBL/GenBank/DDBJ databases">
        <title>Nocardia tengchongensis.</title>
        <authorList>
            <person name="Zhuang k."/>
            <person name="Ran Y."/>
            <person name="Li W."/>
        </authorList>
    </citation>
    <scope>NUCLEOTIDE SEQUENCE [LARGE SCALE GENOMIC DNA]</scope>
    <source>
        <strain evidence="3 4">CFH S0057</strain>
    </source>
</reference>
<organism evidence="3 4">
    <name type="scientific">Nocardia tengchongensis</name>
    <dbReference type="NCBI Taxonomy" id="2055889"/>
    <lineage>
        <taxon>Bacteria</taxon>
        <taxon>Bacillati</taxon>
        <taxon>Actinomycetota</taxon>
        <taxon>Actinomycetes</taxon>
        <taxon>Mycobacteriales</taxon>
        <taxon>Nocardiaceae</taxon>
        <taxon>Nocardia</taxon>
    </lineage>
</organism>
<feature type="region of interest" description="Disordered" evidence="1">
    <location>
        <begin position="77"/>
        <end position="174"/>
    </location>
</feature>
<keyword evidence="2" id="KW-0812">Transmembrane</keyword>
<dbReference type="EMBL" id="CP074371">
    <property type="protein sequence ID" value="QVI23622.1"/>
    <property type="molecule type" value="Genomic_DNA"/>
</dbReference>
<gene>
    <name evidence="3" type="ORF">KHQ06_12620</name>
</gene>
<sequence length="174" mass="17392">MDGSNAGADDRAVTPLRHLPKPVVGAAGAVGVVSAGLILLGACGLGHSDTYVSPPPLNADLQAAPASSTKAGVSATPAIVIPPSPTWRVAADQPSRRAPISTVTATSEDPAADPSGSRPSSARPTTTTTRPATTETTRPTTESPRTTTDAPVTTRLDPTTVAPTDHAAADTSDN</sequence>
<dbReference type="GeneID" id="300991446"/>
<keyword evidence="4" id="KW-1185">Reference proteome</keyword>
<evidence type="ECO:0000256" key="1">
    <source>
        <dbReference type="SAM" id="MobiDB-lite"/>
    </source>
</evidence>
<evidence type="ECO:0000313" key="3">
    <source>
        <dbReference type="EMBL" id="QVI23622.1"/>
    </source>
</evidence>
<protein>
    <submittedName>
        <fullName evidence="3">Uncharacterized protein</fullName>
    </submittedName>
</protein>
<dbReference type="Proteomes" id="UP000683310">
    <property type="component" value="Chromosome"/>
</dbReference>
<accession>A0ABX8CVK0</accession>
<evidence type="ECO:0000256" key="2">
    <source>
        <dbReference type="SAM" id="Phobius"/>
    </source>
</evidence>
<keyword evidence="2" id="KW-1133">Transmembrane helix</keyword>
<evidence type="ECO:0000313" key="4">
    <source>
        <dbReference type="Proteomes" id="UP000683310"/>
    </source>
</evidence>
<feature type="compositionally biased region" description="Low complexity" evidence="1">
    <location>
        <begin position="112"/>
        <end position="151"/>
    </location>
</feature>
<dbReference type="RefSeq" id="WP_213559692.1">
    <property type="nucleotide sequence ID" value="NZ_JBFAJM010000006.1"/>
</dbReference>
<proteinExistence type="predicted"/>
<feature type="transmembrane region" description="Helical" evidence="2">
    <location>
        <begin position="23"/>
        <end position="45"/>
    </location>
</feature>